<dbReference type="Proteomes" id="UP000095287">
    <property type="component" value="Unplaced"/>
</dbReference>
<dbReference type="AlphaFoldDB" id="A0A1I7Z3L7"/>
<keyword evidence="2" id="KW-0472">Membrane</keyword>
<keyword evidence="2" id="KW-1133">Transmembrane helix</keyword>
<name>A0A1I7Z3L7_9BILA</name>
<keyword evidence="3" id="KW-1185">Reference proteome</keyword>
<accession>A0A1I7Z3L7</accession>
<evidence type="ECO:0000313" key="3">
    <source>
        <dbReference type="Proteomes" id="UP000095287"/>
    </source>
</evidence>
<protein>
    <submittedName>
        <fullName evidence="4">LITAF domain-containing protein</fullName>
    </submittedName>
</protein>
<dbReference type="WBParaSite" id="L893_g22475.t1">
    <property type="protein sequence ID" value="L893_g22475.t1"/>
    <property type="gene ID" value="L893_g22475"/>
</dbReference>
<proteinExistence type="predicted"/>
<feature type="transmembrane region" description="Helical" evidence="2">
    <location>
        <begin position="81"/>
        <end position="102"/>
    </location>
</feature>
<evidence type="ECO:0000256" key="2">
    <source>
        <dbReference type="SAM" id="Phobius"/>
    </source>
</evidence>
<reference evidence="4" key="1">
    <citation type="submission" date="2016-11" db="UniProtKB">
        <authorList>
            <consortium name="WormBaseParasite"/>
        </authorList>
    </citation>
    <scope>IDENTIFICATION</scope>
</reference>
<evidence type="ECO:0000256" key="1">
    <source>
        <dbReference type="SAM" id="MobiDB-lite"/>
    </source>
</evidence>
<feature type="transmembrane region" description="Helical" evidence="2">
    <location>
        <begin position="144"/>
        <end position="164"/>
    </location>
</feature>
<organism evidence="3 4">
    <name type="scientific">Steinernema glaseri</name>
    <dbReference type="NCBI Taxonomy" id="37863"/>
    <lineage>
        <taxon>Eukaryota</taxon>
        <taxon>Metazoa</taxon>
        <taxon>Ecdysozoa</taxon>
        <taxon>Nematoda</taxon>
        <taxon>Chromadorea</taxon>
        <taxon>Rhabditida</taxon>
        <taxon>Tylenchina</taxon>
        <taxon>Panagrolaimomorpha</taxon>
        <taxon>Strongyloidoidea</taxon>
        <taxon>Steinernematidae</taxon>
        <taxon>Steinernema</taxon>
    </lineage>
</organism>
<feature type="region of interest" description="Disordered" evidence="1">
    <location>
        <begin position="1"/>
        <end position="30"/>
    </location>
</feature>
<keyword evidence="2" id="KW-0812">Transmembrane</keyword>
<evidence type="ECO:0000313" key="4">
    <source>
        <dbReference type="WBParaSite" id="L893_g22475.t1"/>
    </source>
</evidence>
<sequence length="168" mass="19041">MSGPQEQPSNQAPMASAPPPPPGFIDRPIFSPPPPYTPPGAKISGPVASYYNSTGVTVNPCHHKHIEPPCFCCSPNGRRHYSAFCIVLLFMTLFIAFLHYHAPNHVEIPPMPPMPPPYDHQKDDLWECFNFKGTREERSRKTSWAVFSIILFCVTTFIGLRFFLRYLH</sequence>